<dbReference type="InterPro" id="IPR049492">
    <property type="entry name" value="BD-FAE-like_dom"/>
</dbReference>
<dbReference type="PANTHER" id="PTHR48081:SF33">
    <property type="entry name" value="KYNURENINE FORMAMIDASE"/>
    <property type="match status" value="1"/>
</dbReference>
<evidence type="ECO:0000259" key="2">
    <source>
        <dbReference type="Pfam" id="PF20434"/>
    </source>
</evidence>
<evidence type="ECO:0000313" key="4">
    <source>
        <dbReference type="Proteomes" id="UP001597286"/>
    </source>
</evidence>
<proteinExistence type="predicted"/>
<sequence length="410" mass="43045">MSVTFALRHAVNAAASINALRPMDGPRSAVPAFLAGWLTSELAPQLLAATVVDAGAHAARRGVRTPTDRIGLALAAASVAGLAATIATGSRAGAEMDAALAAAGVDAPGRGPVDWRSSSRPFAYRRDGVRRIRNLAYAPGGKRFHVDVYHRRDTPAGAPMLLQVHGGAWVLGNKDQQGLPLMVEMASRGWVCAAVNYPLSPRAVWPDHLVALKRAIGWMRAEGPKYGGDPGFLAVTGGSAGGHLSTMLALTGNDPALQPGFEDVDTSVQACVPFYGAYDFTGESGIPAVRMRVESKLTRMVLGKDAVFPESYLAASPLARLHADAPPFLVIHGTNDSLIPVAEARDFVGRLRAVSSNPVAYAELRGAQHAFDIFHSVRSDQVTTRAAAFLDWTRARAGSGTTPEAASAST</sequence>
<dbReference type="RefSeq" id="WP_378486517.1">
    <property type="nucleotide sequence ID" value="NZ_JBHUFB010000013.1"/>
</dbReference>
<dbReference type="Pfam" id="PF20434">
    <property type="entry name" value="BD-FAE"/>
    <property type="match status" value="1"/>
</dbReference>
<dbReference type="SUPFAM" id="SSF53474">
    <property type="entry name" value="alpha/beta-Hydrolases"/>
    <property type="match status" value="1"/>
</dbReference>
<dbReference type="InterPro" id="IPR050300">
    <property type="entry name" value="GDXG_lipolytic_enzyme"/>
</dbReference>
<dbReference type="Gene3D" id="3.40.50.1820">
    <property type="entry name" value="alpha/beta hydrolase"/>
    <property type="match status" value="1"/>
</dbReference>
<accession>A0ABW4P684</accession>
<protein>
    <submittedName>
        <fullName evidence="3">Alpha/beta hydrolase fold domain-containing protein</fullName>
    </submittedName>
</protein>
<dbReference type="PANTHER" id="PTHR48081">
    <property type="entry name" value="AB HYDROLASE SUPERFAMILY PROTEIN C4A8.06C"/>
    <property type="match status" value="1"/>
</dbReference>
<organism evidence="3 4">
    <name type="scientific">Rhodococcus gannanensis</name>
    <dbReference type="NCBI Taxonomy" id="1960308"/>
    <lineage>
        <taxon>Bacteria</taxon>
        <taxon>Bacillati</taxon>
        <taxon>Actinomycetota</taxon>
        <taxon>Actinomycetes</taxon>
        <taxon>Mycobacteriales</taxon>
        <taxon>Nocardiaceae</taxon>
        <taxon>Rhodococcus</taxon>
    </lineage>
</organism>
<feature type="domain" description="BD-FAE-like" evidence="2">
    <location>
        <begin position="147"/>
        <end position="349"/>
    </location>
</feature>
<keyword evidence="1 3" id="KW-0378">Hydrolase</keyword>
<evidence type="ECO:0000313" key="3">
    <source>
        <dbReference type="EMBL" id="MFD1814013.1"/>
    </source>
</evidence>
<reference evidence="4" key="1">
    <citation type="journal article" date="2019" name="Int. J. Syst. Evol. Microbiol.">
        <title>The Global Catalogue of Microorganisms (GCM) 10K type strain sequencing project: providing services to taxonomists for standard genome sequencing and annotation.</title>
        <authorList>
            <consortium name="The Broad Institute Genomics Platform"/>
            <consortium name="The Broad Institute Genome Sequencing Center for Infectious Disease"/>
            <person name="Wu L."/>
            <person name="Ma J."/>
        </authorList>
    </citation>
    <scope>NUCLEOTIDE SEQUENCE [LARGE SCALE GENOMIC DNA]</scope>
    <source>
        <strain evidence="4">DT72</strain>
    </source>
</reference>
<dbReference type="EMBL" id="JBHUFB010000013">
    <property type="protein sequence ID" value="MFD1814013.1"/>
    <property type="molecule type" value="Genomic_DNA"/>
</dbReference>
<gene>
    <name evidence="3" type="ORF">ACFSJG_17500</name>
</gene>
<name>A0ABW4P684_9NOCA</name>
<evidence type="ECO:0000256" key="1">
    <source>
        <dbReference type="ARBA" id="ARBA00022801"/>
    </source>
</evidence>
<keyword evidence="4" id="KW-1185">Reference proteome</keyword>
<dbReference type="GO" id="GO:0016787">
    <property type="term" value="F:hydrolase activity"/>
    <property type="evidence" value="ECO:0007669"/>
    <property type="project" value="UniProtKB-KW"/>
</dbReference>
<comment type="caution">
    <text evidence="3">The sequence shown here is derived from an EMBL/GenBank/DDBJ whole genome shotgun (WGS) entry which is preliminary data.</text>
</comment>
<dbReference type="InterPro" id="IPR029058">
    <property type="entry name" value="AB_hydrolase_fold"/>
</dbReference>
<dbReference type="Proteomes" id="UP001597286">
    <property type="component" value="Unassembled WGS sequence"/>
</dbReference>